<protein>
    <submittedName>
        <fullName evidence="4">Gfo/Idh/MocA family protein</fullName>
    </submittedName>
</protein>
<dbReference type="InterPro" id="IPR036291">
    <property type="entry name" value="NAD(P)-bd_dom_sf"/>
</dbReference>
<dbReference type="InterPro" id="IPR050463">
    <property type="entry name" value="Gfo/Idh/MocA_oxidrdct_glycsds"/>
</dbReference>
<comment type="caution">
    <text evidence="4">The sequence shown here is derived from an EMBL/GenBank/DDBJ whole genome shotgun (WGS) entry which is preliminary data.</text>
</comment>
<sequence>MSKVKLGIIGLGAMGQRLIQTIIHSHSDTIEITAVCDSSESLTKQVAEELQVTNYTTDYHVLLNNEEIQLIYIAVPPKFHERIVLDAVQKHILCEKPLANSLEEAGRMLEAVERENVLHMMNFPLNYQGAMYKMMELLEDGYIGKYRRIDLTLHFPKWPRSWQKNSWVGKREQGGFMLEVGAHWIQFILKNFGQILHIKGDVHYPEDPNASESGVIATLTLENDIKVHVNGLSQMAGNERVELAIHGTEGSVMIENWGTLKAGKSGEAFEEIPIKHKGNNRLLDHVVAAIKGEKADIYDFRIGYNVQVVLEAFKQQNLQQGIDLKNKYK</sequence>
<dbReference type="SUPFAM" id="SSF55347">
    <property type="entry name" value="Glyceraldehyde-3-phosphate dehydrogenase-like, C-terminal domain"/>
    <property type="match status" value="1"/>
</dbReference>
<feature type="domain" description="Gfo/Idh/MocA-like oxidoreductase N-terminal" evidence="2">
    <location>
        <begin position="5"/>
        <end position="123"/>
    </location>
</feature>
<dbReference type="Pfam" id="PF01408">
    <property type="entry name" value="GFO_IDH_MocA"/>
    <property type="match status" value="1"/>
</dbReference>
<evidence type="ECO:0000259" key="3">
    <source>
        <dbReference type="Pfam" id="PF22725"/>
    </source>
</evidence>
<keyword evidence="1" id="KW-0560">Oxidoreductase</keyword>
<evidence type="ECO:0000313" key="4">
    <source>
        <dbReference type="EMBL" id="MFD1737516.1"/>
    </source>
</evidence>
<dbReference type="SUPFAM" id="SSF51735">
    <property type="entry name" value="NAD(P)-binding Rossmann-fold domains"/>
    <property type="match status" value="1"/>
</dbReference>
<dbReference type="PANTHER" id="PTHR43818">
    <property type="entry name" value="BCDNA.GH03377"/>
    <property type="match status" value="1"/>
</dbReference>
<organism evidence="4 5">
    <name type="scientific">Bacillus salitolerans</name>
    <dbReference type="NCBI Taxonomy" id="1437434"/>
    <lineage>
        <taxon>Bacteria</taxon>
        <taxon>Bacillati</taxon>
        <taxon>Bacillota</taxon>
        <taxon>Bacilli</taxon>
        <taxon>Bacillales</taxon>
        <taxon>Bacillaceae</taxon>
        <taxon>Bacillus</taxon>
    </lineage>
</organism>
<dbReference type="InterPro" id="IPR055170">
    <property type="entry name" value="GFO_IDH_MocA-like_dom"/>
</dbReference>
<feature type="domain" description="GFO/IDH/MocA-like oxidoreductase" evidence="3">
    <location>
        <begin position="133"/>
        <end position="252"/>
    </location>
</feature>
<evidence type="ECO:0000256" key="1">
    <source>
        <dbReference type="ARBA" id="ARBA00023002"/>
    </source>
</evidence>
<gene>
    <name evidence="4" type="ORF">ACFSCX_13230</name>
</gene>
<dbReference type="Pfam" id="PF22725">
    <property type="entry name" value="GFO_IDH_MocA_C3"/>
    <property type="match status" value="1"/>
</dbReference>
<dbReference type="InterPro" id="IPR000683">
    <property type="entry name" value="Gfo/Idh/MocA-like_OxRdtase_N"/>
</dbReference>
<evidence type="ECO:0000259" key="2">
    <source>
        <dbReference type="Pfam" id="PF01408"/>
    </source>
</evidence>
<reference evidence="5" key="1">
    <citation type="journal article" date="2019" name="Int. J. Syst. Evol. Microbiol.">
        <title>The Global Catalogue of Microorganisms (GCM) 10K type strain sequencing project: providing services to taxonomists for standard genome sequencing and annotation.</title>
        <authorList>
            <consortium name="The Broad Institute Genomics Platform"/>
            <consortium name="The Broad Institute Genome Sequencing Center for Infectious Disease"/>
            <person name="Wu L."/>
            <person name="Ma J."/>
        </authorList>
    </citation>
    <scope>NUCLEOTIDE SEQUENCE [LARGE SCALE GENOMIC DNA]</scope>
    <source>
        <strain evidence="5">CCUG 49339</strain>
    </source>
</reference>
<name>A0ABW4LSR1_9BACI</name>
<dbReference type="Proteomes" id="UP001597214">
    <property type="component" value="Unassembled WGS sequence"/>
</dbReference>
<dbReference type="Gene3D" id="3.40.50.720">
    <property type="entry name" value="NAD(P)-binding Rossmann-like Domain"/>
    <property type="match status" value="1"/>
</dbReference>
<dbReference type="PANTHER" id="PTHR43818:SF11">
    <property type="entry name" value="BCDNA.GH03377"/>
    <property type="match status" value="1"/>
</dbReference>
<dbReference type="RefSeq" id="WP_377928719.1">
    <property type="nucleotide sequence ID" value="NZ_JBHUEM010000020.1"/>
</dbReference>
<keyword evidence="5" id="KW-1185">Reference proteome</keyword>
<accession>A0ABW4LSR1</accession>
<dbReference type="EMBL" id="JBHUEM010000020">
    <property type="protein sequence ID" value="MFD1737516.1"/>
    <property type="molecule type" value="Genomic_DNA"/>
</dbReference>
<dbReference type="Gene3D" id="3.30.360.10">
    <property type="entry name" value="Dihydrodipicolinate Reductase, domain 2"/>
    <property type="match status" value="1"/>
</dbReference>
<evidence type="ECO:0000313" key="5">
    <source>
        <dbReference type="Proteomes" id="UP001597214"/>
    </source>
</evidence>
<proteinExistence type="predicted"/>